<dbReference type="EMBL" id="ML179697">
    <property type="protein sequence ID" value="THU82941.1"/>
    <property type="molecule type" value="Genomic_DNA"/>
</dbReference>
<dbReference type="PANTHER" id="PTHR39596">
    <property type="match status" value="1"/>
</dbReference>
<gene>
    <name evidence="2" type="ORF">K435DRAFT_971758</name>
</gene>
<dbReference type="AlphaFoldDB" id="A0A4S8L3L6"/>
<keyword evidence="3" id="KW-1185">Reference proteome</keyword>
<organism evidence="2 3">
    <name type="scientific">Dendrothele bispora (strain CBS 962.96)</name>
    <dbReference type="NCBI Taxonomy" id="1314807"/>
    <lineage>
        <taxon>Eukaryota</taxon>
        <taxon>Fungi</taxon>
        <taxon>Dikarya</taxon>
        <taxon>Basidiomycota</taxon>
        <taxon>Agaricomycotina</taxon>
        <taxon>Agaricomycetes</taxon>
        <taxon>Agaricomycetidae</taxon>
        <taxon>Agaricales</taxon>
        <taxon>Agaricales incertae sedis</taxon>
        <taxon>Dendrothele</taxon>
    </lineage>
</organism>
<feature type="domain" description="Heterokaryon incompatibility" evidence="1">
    <location>
        <begin position="326"/>
        <end position="401"/>
    </location>
</feature>
<proteinExistence type="predicted"/>
<name>A0A4S8L3L6_DENBC</name>
<accession>A0A4S8L3L6</accession>
<dbReference type="OrthoDB" id="2426273at2759"/>
<dbReference type="PANTHER" id="PTHR39596:SF2">
    <property type="entry name" value="HET DOMAIN PROTEIN (AFU_ORTHOLOGUE AFUA_1G17550)-RELATED"/>
    <property type="match status" value="1"/>
</dbReference>
<evidence type="ECO:0000313" key="2">
    <source>
        <dbReference type="EMBL" id="THU82941.1"/>
    </source>
</evidence>
<protein>
    <recommendedName>
        <fullName evidence="1">Heterokaryon incompatibility domain-containing protein</fullName>
    </recommendedName>
</protein>
<reference evidence="2 3" key="1">
    <citation type="journal article" date="2019" name="Nat. Ecol. Evol.">
        <title>Megaphylogeny resolves global patterns of mushroom evolution.</title>
        <authorList>
            <person name="Varga T."/>
            <person name="Krizsan K."/>
            <person name="Foldi C."/>
            <person name="Dima B."/>
            <person name="Sanchez-Garcia M."/>
            <person name="Sanchez-Ramirez S."/>
            <person name="Szollosi G.J."/>
            <person name="Szarkandi J.G."/>
            <person name="Papp V."/>
            <person name="Albert L."/>
            <person name="Andreopoulos W."/>
            <person name="Angelini C."/>
            <person name="Antonin V."/>
            <person name="Barry K.W."/>
            <person name="Bougher N.L."/>
            <person name="Buchanan P."/>
            <person name="Buyck B."/>
            <person name="Bense V."/>
            <person name="Catcheside P."/>
            <person name="Chovatia M."/>
            <person name="Cooper J."/>
            <person name="Damon W."/>
            <person name="Desjardin D."/>
            <person name="Finy P."/>
            <person name="Geml J."/>
            <person name="Haridas S."/>
            <person name="Hughes K."/>
            <person name="Justo A."/>
            <person name="Karasinski D."/>
            <person name="Kautmanova I."/>
            <person name="Kiss B."/>
            <person name="Kocsube S."/>
            <person name="Kotiranta H."/>
            <person name="LaButti K.M."/>
            <person name="Lechner B.E."/>
            <person name="Liimatainen K."/>
            <person name="Lipzen A."/>
            <person name="Lukacs Z."/>
            <person name="Mihaltcheva S."/>
            <person name="Morgado L.N."/>
            <person name="Niskanen T."/>
            <person name="Noordeloos M.E."/>
            <person name="Ohm R.A."/>
            <person name="Ortiz-Santana B."/>
            <person name="Ovrebo C."/>
            <person name="Racz N."/>
            <person name="Riley R."/>
            <person name="Savchenko A."/>
            <person name="Shiryaev A."/>
            <person name="Soop K."/>
            <person name="Spirin V."/>
            <person name="Szebenyi C."/>
            <person name="Tomsovsky M."/>
            <person name="Tulloss R.E."/>
            <person name="Uehling J."/>
            <person name="Grigoriev I.V."/>
            <person name="Vagvolgyi C."/>
            <person name="Papp T."/>
            <person name="Martin F.M."/>
            <person name="Miettinen O."/>
            <person name="Hibbett D.S."/>
            <person name="Nagy L.G."/>
        </authorList>
    </citation>
    <scope>NUCLEOTIDE SEQUENCE [LARGE SCALE GENOMIC DNA]</scope>
    <source>
        <strain evidence="2 3">CBS 962.96</strain>
    </source>
</reference>
<evidence type="ECO:0000259" key="1">
    <source>
        <dbReference type="Pfam" id="PF06985"/>
    </source>
</evidence>
<sequence length="775" mass="85101">MDLTSSATSGSLSKIDSETCSVYKSTDPVPFMDTSSPIKDLRWIGHHFIYFLNIPWVEGYNHISPEPVSFEDDYFIPLPHDDPQIIQHLRFVSMQALVDFVGEDVIQKYVLVRGPSQEPILSADRLSRLLIPWGRQLCNSSHDTIPVRELSRKLTLTLEKAFTTLKTIVLTTPSIAMLTEPSIDSLFISVGTLMFSLAHWAAAALAISELSVTADSRRMYLELVLLYKRVLNAQWSSNGAGIDRIVVGPGTIPFLAYAAQSVPDINRSKLVDLGNYTPLHVESSCHCVFVKPPVTEVIKLLGEGRFPVVVFDGSKLSVRDWKTEPYVAISHVWADGLGSVTEEGLPMCQLARLATLVKRLVPSGAFWIDSICIPGHKDSRKQAIKLMAATYEQASQVLVIDAGIRTQCTLASSPEECLLRFATSTWMQRIWTLQEGILARSLYFELADGLVDCTHFNGTPYFFTHELLPLFASRPHDHATRSFHALTAKSPLAQYSYGDLIPLLWHRKTSKPADEGLAIAGLLGVDVAELLAESSAEGRMRKLLLLCKNIPRYVPVAGWQGKKLRIPGFRWAPMSIADLSWMGSSNLPDSGTAVCTEEGLLGKYTVVHFAPVRAAGFFTALLATVTSIAPVRAAGFFTALLATVTSNQSSRTSSLSGDQAECVISGVHVELAEETTVGIFEGNLTLTFNGFITMDKDLVNTSSGESPVALVFIPSLFEQNRDASACHCQKTEHLACEFVTTGKMFVDFESAQSLAGRGWKNVEAKMHSLIPVLLT</sequence>
<evidence type="ECO:0000313" key="3">
    <source>
        <dbReference type="Proteomes" id="UP000297245"/>
    </source>
</evidence>
<dbReference type="Proteomes" id="UP000297245">
    <property type="component" value="Unassembled WGS sequence"/>
</dbReference>
<dbReference type="InterPro" id="IPR010730">
    <property type="entry name" value="HET"/>
</dbReference>
<dbReference type="Pfam" id="PF06985">
    <property type="entry name" value="HET"/>
    <property type="match status" value="1"/>
</dbReference>